<evidence type="ECO:0000313" key="2">
    <source>
        <dbReference type="Proteomes" id="UP001500298"/>
    </source>
</evidence>
<organism evidence="1 2">
    <name type="scientific">Algivirga pacifica</name>
    <dbReference type="NCBI Taxonomy" id="1162670"/>
    <lineage>
        <taxon>Bacteria</taxon>
        <taxon>Pseudomonadati</taxon>
        <taxon>Bacteroidota</taxon>
        <taxon>Cytophagia</taxon>
        <taxon>Cytophagales</taxon>
        <taxon>Flammeovirgaceae</taxon>
        <taxon>Algivirga</taxon>
    </lineage>
</organism>
<proteinExistence type="predicted"/>
<name>A0ABP9DP59_9BACT</name>
<keyword evidence="2" id="KW-1185">Reference proteome</keyword>
<protein>
    <submittedName>
        <fullName evidence="1">Uncharacterized protein</fullName>
    </submittedName>
</protein>
<evidence type="ECO:0000313" key="1">
    <source>
        <dbReference type="EMBL" id="GAA4852547.1"/>
    </source>
</evidence>
<dbReference type="Proteomes" id="UP001500298">
    <property type="component" value="Unassembled WGS sequence"/>
</dbReference>
<accession>A0ABP9DP59</accession>
<reference evidence="2" key="1">
    <citation type="journal article" date="2019" name="Int. J. Syst. Evol. Microbiol.">
        <title>The Global Catalogue of Microorganisms (GCM) 10K type strain sequencing project: providing services to taxonomists for standard genome sequencing and annotation.</title>
        <authorList>
            <consortium name="The Broad Institute Genomics Platform"/>
            <consortium name="The Broad Institute Genome Sequencing Center for Infectious Disease"/>
            <person name="Wu L."/>
            <person name="Ma J."/>
        </authorList>
    </citation>
    <scope>NUCLEOTIDE SEQUENCE [LARGE SCALE GENOMIC DNA]</scope>
    <source>
        <strain evidence="2">JCM 18326</strain>
    </source>
</reference>
<gene>
    <name evidence="1" type="ORF">GCM10023331_41210</name>
</gene>
<comment type="caution">
    <text evidence="1">The sequence shown here is derived from an EMBL/GenBank/DDBJ whole genome shotgun (WGS) entry which is preliminary data.</text>
</comment>
<dbReference type="EMBL" id="BAABJX010000074">
    <property type="protein sequence ID" value="GAA4852547.1"/>
    <property type="molecule type" value="Genomic_DNA"/>
</dbReference>
<sequence>MAIDLDGLEASLSFQGFNPFMPLLLSKKMKFPKTVAIDISSAGEIGLGAGASYHHHIGMAYDIKGNIGVYRSDGGFVKVPYYEWDGGPKDGEAMIGGDLTVVDLEGAYLWDIDNVWDYHNTTDIAFDYGIAEGTFATSQIDGQFGGPLEFIESIGGLKYAAGIGGGAGFSHSQTTLISHYVIHQSEVPALVSSWSKAIQNTLQADPPRSFPARFSVFGVDPPSSARVDHYGGRKVSLDFQFEQREDGLYRLFIQGLNNDRVMGDRVNTGLLFNKNDEAGYDEYNSIKSNR</sequence>